<dbReference type="VEuPathDB" id="ToxoDB:CSUI_010054"/>
<dbReference type="AlphaFoldDB" id="A0A2C6KHZ4"/>
<evidence type="ECO:0000313" key="1">
    <source>
        <dbReference type="EMBL" id="PHJ16132.1"/>
    </source>
</evidence>
<keyword evidence="2" id="KW-1185">Reference proteome</keyword>
<sequence>MGLADSFLSSLLQSNSQEQRSYVEKAIELYRGSGPLALGDLNAIPPPPSHATIVALLPPTEKPPENCLLISLEDYKQQVAQLANMKLAG</sequence>
<reference evidence="1 2" key="1">
    <citation type="journal article" date="2017" name="Int. J. Parasitol.">
        <title>The genome of the protozoan parasite Cystoisospora suis and a reverse vaccinology approach to identify vaccine candidates.</title>
        <authorList>
            <person name="Palmieri N."/>
            <person name="Shrestha A."/>
            <person name="Ruttkowski B."/>
            <person name="Beck T."/>
            <person name="Vogl C."/>
            <person name="Tomley F."/>
            <person name="Blake D.P."/>
            <person name="Joachim A."/>
        </authorList>
    </citation>
    <scope>NUCLEOTIDE SEQUENCE [LARGE SCALE GENOMIC DNA]</scope>
    <source>
        <strain evidence="1 2">Wien I</strain>
    </source>
</reference>
<dbReference type="OrthoDB" id="10652366at2759"/>
<proteinExistence type="predicted"/>
<protein>
    <submittedName>
        <fullName evidence="1">Rna polymerase-associated protein rtf1</fullName>
    </submittedName>
</protein>
<name>A0A2C6KHZ4_9APIC</name>
<evidence type="ECO:0000313" key="2">
    <source>
        <dbReference type="Proteomes" id="UP000221165"/>
    </source>
</evidence>
<dbReference type="EMBL" id="MIGC01006591">
    <property type="protein sequence ID" value="PHJ16132.1"/>
    <property type="molecule type" value="Genomic_DNA"/>
</dbReference>
<dbReference type="RefSeq" id="XP_067917862.1">
    <property type="nucleotide sequence ID" value="XM_068070161.1"/>
</dbReference>
<accession>A0A2C6KHZ4</accession>
<organism evidence="1 2">
    <name type="scientific">Cystoisospora suis</name>
    <dbReference type="NCBI Taxonomy" id="483139"/>
    <lineage>
        <taxon>Eukaryota</taxon>
        <taxon>Sar</taxon>
        <taxon>Alveolata</taxon>
        <taxon>Apicomplexa</taxon>
        <taxon>Conoidasida</taxon>
        <taxon>Coccidia</taxon>
        <taxon>Eucoccidiorida</taxon>
        <taxon>Eimeriorina</taxon>
        <taxon>Sarcocystidae</taxon>
        <taxon>Cystoisospora</taxon>
    </lineage>
</organism>
<dbReference type="Proteomes" id="UP000221165">
    <property type="component" value="Unassembled WGS sequence"/>
</dbReference>
<gene>
    <name evidence="1" type="ORF">CSUI_010054</name>
</gene>
<dbReference type="GeneID" id="94433372"/>
<comment type="caution">
    <text evidence="1">The sequence shown here is derived from an EMBL/GenBank/DDBJ whole genome shotgun (WGS) entry which is preliminary data.</text>
</comment>